<comment type="catalytic activity">
    <reaction evidence="7 8">
        <text>D-ribulose 5-phosphate + ATP = D-ribulose 1,5-bisphosphate + ADP + H(+)</text>
        <dbReference type="Rhea" id="RHEA:19365"/>
        <dbReference type="ChEBI" id="CHEBI:15378"/>
        <dbReference type="ChEBI" id="CHEBI:30616"/>
        <dbReference type="ChEBI" id="CHEBI:57870"/>
        <dbReference type="ChEBI" id="CHEBI:58121"/>
        <dbReference type="ChEBI" id="CHEBI:456216"/>
        <dbReference type="EC" id="2.7.1.19"/>
    </reaction>
</comment>
<evidence type="ECO:0000256" key="7">
    <source>
        <dbReference type="ARBA" id="ARBA00047663"/>
    </source>
</evidence>
<dbReference type="InterPro" id="IPR006083">
    <property type="entry name" value="PRK/URK"/>
</dbReference>
<evidence type="ECO:0000259" key="9">
    <source>
        <dbReference type="Pfam" id="PF00485"/>
    </source>
</evidence>
<organism evidence="10 11">
    <name type="scientific">Oceanospirillum multiglobuliferum</name>
    <dbReference type="NCBI Taxonomy" id="64969"/>
    <lineage>
        <taxon>Bacteria</taxon>
        <taxon>Pseudomonadati</taxon>
        <taxon>Pseudomonadota</taxon>
        <taxon>Gammaproteobacteria</taxon>
        <taxon>Oceanospirillales</taxon>
        <taxon>Oceanospirillaceae</taxon>
        <taxon>Oceanospirillum</taxon>
    </lineage>
</organism>
<evidence type="ECO:0000256" key="2">
    <source>
        <dbReference type="ARBA" id="ARBA00012042"/>
    </source>
</evidence>
<name>A0A1T4Q1E5_9GAMM</name>
<dbReference type="InterPro" id="IPR006082">
    <property type="entry name" value="PRK"/>
</dbReference>
<dbReference type="OrthoDB" id="9773443at2"/>
<reference evidence="10 11" key="1">
    <citation type="submission" date="2017-01" db="EMBL/GenBank/DDBJ databases">
        <title>Genome Sequencing of a Marine Spirillum, Oceanospirillum multiglobuliferum ATCC 33336, from Japan.</title>
        <authorList>
            <person name="Carney J.G."/>
            <person name="Trachtenberg A.M."/>
            <person name="Rheaume B.A."/>
            <person name="Linnane J.D."/>
            <person name="Pitts N.L."/>
            <person name="Mykles D.L."/>
            <person name="Maclea K.S."/>
        </authorList>
    </citation>
    <scope>NUCLEOTIDE SEQUENCE [LARGE SCALE GENOMIC DNA]</scope>
    <source>
        <strain evidence="10 11">ATCC 33336</strain>
    </source>
</reference>
<keyword evidence="3" id="KW-0808">Transferase</keyword>
<accession>A0A1T4Q1E5</accession>
<feature type="domain" description="Phosphoribulokinase/uridine kinase" evidence="9">
    <location>
        <begin position="7"/>
        <end position="215"/>
    </location>
</feature>
<evidence type="ECO:0000313" key="10">
    <source>
        <dbReference type="EMBL" id="OPX55465.1"/>
    </source>
</evidence>
<dbReference type="GO" id="GO:0008974">
    <property type="term" value="F:phosphoribulokinase activity"/>
    <property type="evidence" value="ECO:0007669"/>
    <property type="project" value="UniProtKB-EC"/>
</dbReference>
<dbReference type="Gene3D" id="3.40.50.300">
    <property type="entry name" value="P-loop containing nucleotide triphosphate hydrolases"/>
    <property type="match status" value="1"/>
</dbReference>
<evidence type="ECO:0000313" key="11">
    <source>
        <dbReference type="Proteomes" id="UP000191418"/>
    </source>
</evidence>
<dbReference type="GO" id="GO:0005975">
    <property type="term" value="P:carbohydrate metabolic process"/>
    <property type="evidence" value="ECO:0007669"/>
    <property type="project" value="InterPro"/>
</dbReference>
<dbReference type="SUPFAM" id="SSF52540">
    <property type="entry name" value="P-loop containing nucleoside triphosphate hydrolases"/>
    <property type="match status" value="1"/>
</dbReference>
<comment type="similarity">
    <text evidence="1 8">Belongs to the phosphoribulokinase family.</text>
</comment>
<evidence type="ECO:0000256" key="1">
    <source>
        <dbReference type="ARBA" id="ARBA00009719"/>
    </source>
</evidence>
<dbReference type="GO" id="GO:0005524">
    <property type="term" value="F:ATP binding"/>
    <property type="evidence" value="ECO:0007669"/>
    <property type="project" value="UniProtKB-KW"/>
</dbReference>
<dbReference type="PROSITE" id="PS00567">
    <property type="entry name" value="PHOSPHORIBULOKINASE"/>
    <property type="match status" value="1"/>
</dbReference>
<keyword evidence="6" id="KW-0067">ATP-binding</keyword>
<gene>
    <name evidence="10" type="ORF">BTE48_08740</name>
</gene>
<evidence type="ECO:0000256" key="6">
    <source>
        <dbReference type="ARBA" id="ARBA00022840"/>
    </source>
</evidence>
<keyword evidence="5 10" id="KW-0418">Kinase</keyword>
<evidence type="ECO:0000256" key="3">
    <source>
        <dbReference type="ARBA" id="ARBA00022679"/>
    </source>
</evidence>
<dbReference type="EC" id="2.7.1.19" evidence="2 8"/>
<keyword evidence="11" id="KW-1185">Reference proteome</keyword>
<dbReference type="Pfam" id="PF00485">
    <property type="entry name" value="PRK"/>
    <property type="match status" value="1"/>
</dbReference>
<keyword evidence="4" id="KW-0547">Nucleotide-binding</keyword>
<dbReference type="AlphaFoldDB" id="A0A1T4Q1E5"/>
<dbReference type="EMBL" id="MTSM01000009">
    <property type="protein sequence ID" value="OPX55465.1"/>
    <property type="molecule type" value="Genomic_DNA"/>
</dbReference>
<evidence type="ECO:0000256" key="8">
    <source>
        <dbReference type="RuleBase" id="RU004082"/>
    </source>
</evidence>
<sequence>MSREYPIVAVTGSSGAGTTTVKDAFARMFHREQIEAAFVHGDSFHRYSREEMHKILREQPERKRQVSHFAVEANMLDELEQLFSSYAENGTGVYRHYIHAEDKEMVEQGHRVGTFTPWQALPEGTDLLLYEGLHGGLVTDRYNIAQYADLLIGIAPTINLEWIQKIDRDTKLRGYSQEAVIDTIQSRMPDYIKYILPQFSRTHINFQRIPTVDTSNPFTLQDVPSSDESLVVIRFKNRGSVDFPFLLSMIKDSFMSRPDTLIVPGGRMSLAMELILTPRIEALLESRRFR</sequence>
<dbReference type="NCBIfam" id="NF011997">
    <property type="entry name" value="PRK15453.1"/>
    <property type="match status" value="1"/>
</dbReference>
<dbReference type="Proteomes" id="UP000191418">
    <property type="component" value="Unassembled WGS sequence"/>
</dbReference>
<dbReference type="RefSeq" id="WP_078745304.1">
    <property type="nucleotide sequence ID" value="NZ_FUXG01000010.1"/>
</dbReference>
<proteinExistence type="inferred from homology"/>
<protein>
    <recommendedName>
        <fullName evidence="2 8">Phosphoribulokinase</fullName>
        <ecNumber evidence="2 8">2.7.1.19</ecNumber>
    </recommendedName>
</protein>
<evidence type="ECO:0000256" key="4">
    <source>
        <dbReference type="ARBA" id="ARBA00022741"/>
    </source>
</evidence>
<dbReference type="PRINTS" id="PR00478">
    <property type="entry name" value="PHRIBLKINASE"/>
</dbReference>
<dbReference type="InterPro" id="IPR027417">
    <property type="entry name" value="P-loop_NTPase"/>
</dbReference>
<comment type="caution">
    <text evidence="10">The sequence shown here is derived from an EMBL/GenBank/DDBJ whole genome shotgun (WGS) entry which is preliminary data.</text>
</comment>
<dbReference type="STRING" id="64969.SAMN02745127_01703"/>
<evidence type="ECO:0000256" key="5">
    <source>
        <dbReference type="ARBA" id="ARBA00022777"/>
    </source>
</evidence>